<dbReference type="PANTHER" id="PTHR33646">
    <property type="entry name" value="GB|AAF00631.1"/>
    <property type="match status" value="1"/>
</dbReference>
<sequence>MDLDEWELLPDDGFLEIHDDDGKKIFSRKYSTDTNSAFKMNYFLCPSPKSQQIVGSPGNSKLPNQVVPVPIQLEPPTIGKDPPVHELVKEISTIPFDIGDGAMPSPISGKIKAPPIIGAVEADQDPVSQVFFKKMKETEFVDMKMDSPKSSSRGIVPQMDAGTFQFEDKGEGCKGEAFENKNCSAKNKGEKEVLTKKNNLDSEIKEEVTWEEGNGGLNIWKWSLSGIGAICSFGVAAATICIIIVGSHQRKPKPQQNQKLQLQIYSNDKRIKQVVHHATKLNEAISAVRGDQLTRAHITFGGYYNGL</sequence>
<feature type="domain" description="DUF6821" evidence="2">
    <location>
        <begin position="123"/>
        <end position="307"/>
    </location>
</feature>
<accession>A0ABC8SUG9</accession>
<evidence type="ECO:0000313" key="3">
    <source>
        <dbReference type="EMBL" id="CAK9144518.1"/>
    </source>
</evidence>
<dbReference type="EMBL" id="CAUOFW020001394">
    <property type="protein sequence ID" value="CAK9144518.1"/>
    <property type="molecule type" value="Genomic_DNA"/>
</dbReference>
<keyword evidence="1" id="KW-0812">Transmembrane</keyword>
<dbReference type="PANTHER" id="PTHR33646:SF2">
    <property type="entry name" value="F20H23.8 PROTEIN"/>
    <property type="match status" value="1"/>
</dbReference>
<dbReference type="InterPro" id="IPR045883">
    <property type="entry name" value="At4g13530-like"/>
</dbReference>
<comment type="caution">
    <text evidence="4">The sequence shown here is derived from an EMBL/GenBank/DDBJ whole genome shotgun (WGS) entry which is preliminary data.</text>
</comment>
<dbReference type="AlphaFoldDB" id="A0ABC8SUG9"/>
<gene>
    <name evidence="3" type="ORF">ILEXP_LOCUS12268</name>
    <name evidence="4" type="ORF">ILEXP_LOCUS27506</name>
</gene>
<dbReference type="Proteomes" id="UP001642360">
    <property type="component" value="Unassembled WGS sequence"/>
</dbReference>
<evidence type="ECO:0000313" key="4">
    <source>
        <dbReference type="EMBL" id="CAK9158844.1"/>
    </source>
</evidence>
<dbReference type="InterPro" id="IPR049224">
    <property type="entry name" value="DUF6821"/>
</dbReference>
<evidence type="ECO:0000259" key="2">
    <source>
        <dbReference type="Pfam" id="PF20705"/>
    </source>
</evidence>
<dbReference type="Pfam" id="PF20705">
    <property type="entry name" value="DUF6821"/>
    <property type="match status" value="1"/>
</dbReference>
<keyword evidence="5" id="KW-1185">Reference proteome</keyword>
<evidence type="ECO:0000313" key="5">
    <source>
        <dbReference type="Proteomes" id="UP001642360"/>
    </source>
</evidence>
<feature type="transmembrane region" description="Helical" evidence="1">
    <location>
        <begin position="222"/>
        <end position="245"/>
    </location>
</feature>
<proteinExistence type="predicted"/>
<keyword evidence="1" id="KW-0472">Membrane</keyword>
<reference evidence="4 5" key="1">
    <citation type="submission" date="2024-02" db="EMBL/GenBank/DDBJ databases">
        <authorList>
            <person name="Vignale AGUSTIN F."/>
            <person name="Sosa J E."/>
            <person name="Modenutti C."/>
        </authorList>
    </citation>
    <scope>NUCLEOTIDE SEQUENCE [LARGE SCALE GENOMIC DNA]</scope>
</reference>
<dbReference type="EMBL" id="CAUOFW020003250">
    <property type="protein sequence ID" value="CAK9158844.1"/>
    <property type="molecule type" value="Genomic_DNA"/>
</dbReference>
<evidence type="ECO:0000256" key="1">
    <source>
        <dbReference type="SAM" id="Phobius"/>
    </source>
</evidence>
<keyword evidence="1" id="KW-1133">Transmembrane helix</keyword>
<protein>
    <recommendedName>
        <fullName evidence="2">DUF6821 domain-containing protein</fullName>
    </recommendedName>
</protein>
<name>A0ABC8SUG9_9AQUA</name>
<organism evidence="4 5">
    <name type="scientific">Ilex paraguariensis</name>
    <name type="common">yerba mate</name>
    <dbReference type="NCBI Taxonomy" id="185542"/>
    <lineage>
        <taxon>Eukaryota</taxon>
        <taxon>Viridiplantae</taxon>
        <taxon>Streptophyta</taxon>
        <taxon>Embryophyta</taxon>
        <taxon>Tracheophyta</taxon>
        <taxon>Spermatophyta</taxon>
        <taxon>Magnoliopsida</taxon>
        <taxon>eudicotyledons</taxon>
        <taxon>Gunneridae</taxon>
        <taxon>Pentapetalae</taxon>
        <taxon>asterids</taxon>
        <taxon>campanulids</taxon>
        <taxon>Aquifoliales</taxon>
        <taxon>Aquifoliaceae</taxon>
        <taxon>Ilex</taxon>
    </lineage>
</organism>